<sequence>MAIATKVVLTAAMAFCFVLQMFLICSANANTTEDFFFTDQPKIVKKRAVESNEAFKNYESTFNGLKPKSNGILDSEDEGSGVGPQEGSGSGSFEGSGDDTISTPFEINTETGLHISTLPQDTTTILKVTEQMETPGNEEIIGGTPTMQTDSSVTKGHESNDKETTLEVSTRLAESSETLTNETTETRATQLLTTEKNFLNSTEDQSQLSTQPNVIVQVTTQKGTAEGIFSTEMTEFSESTIGTEEPLSKLVSIQVCGKQFYCLAGRRGPCPANEILVEDINNNTLEAPSYCSALSTFPWRGCLSSVNEKTAATTSVGRCNLKSMEQPCKGFPSNYRYHPIKKICRPTSKSTGNWLAYECSDDQVFIGLNQNVGSCICLNRQHLVYTGDNQCYHPYTRGPCNKGMWLVPSTRREMDCRRSPCPANQIDGKHFYWKGDFHGPAGCYRPNTRGPCPKGKTFIVDDHVLGHARCELDLN</sequence>
<feature type="compositionally biased region" description="Basic and acidic residues" evidence="1">
    <location>
        <begin position="155"/>
        <end position="165"/>
    </location>
</feature>
<gene>
    <name evidence="4" type="ORF">OUZ56_027318</name>
</gene>
<keyword evidence="2" id="KW-0732">Signal</keyword>
<keyword evidence="5" id="KW-1185">Reference proteome</keyword>
<evidence type="ECO:0000313" key="4">
    <source>
        <dbReference type="EMBL" id="KAK4014810.1"/>
    </source>
</evidence>
<dbReference type="PANTHER" id="PTHR21177:SF4">
    <property type="entry name" value="IP06524P"/>
    <property type="match status" value="1"/>
</dbReference>
<protein>
    <recommendedName>
        <fullName evidence="3">DUF4789 domain-containing protein</fullName>
    </recommendedName>
</protein>
<reference evidence="4 5" key="1">
    <citation type="journal article" date="2023" name="Nucleic Acids Res.">
        <title>The hologenome of Daphnia magna reveals possible DNA methylation and microbiome-mediated evolution of the host genome.</title>
        <authorList>
            <person name="Chaturvedi A."/>
            <person name="Li X."/>
            <person name="Dhandapani V."/>
            <person name="Marshall H."/>
            <person name="Kissane S."/>
            <person name="Cuenca-Cambronero M."/>
            <person name="Asole G."/>
            <person name="Calvet F."/>
            <person name="Ruiz-Romero M."/>
            <person name="Marangio P."/>
            <person name="Guigo R."/>
            <person name="Rago D."/>
            <person name="Mirbahai L."/>
            <person name="Eastwood N."/>
            <person name="Colbourne J.K."/>
            <person name="Zhou J."/>
            <person name="Mallon E."/>
            <person name="Orsini L."/>
        </authorList>
    </citation>
    <scope>NUCLEOTIDE SEQUENCE [LARGE SCALE GENOMIC DNA]</scope>
    <source>
        <strain evidence="4">LRV0_1</strain>
    </source>
</reference>
<name>A0ABQ9ZPF2_9CRUS</name>
<comment type="caution">
    <text evidence="4">The sequence shown here is derived from an EMBL/GenBank/DDBJ whole genome shotgun (WGS) entry which is preliminary data.</text>
</comment>
<dbReference type="PANTHER" id="PTHR21177">
    <property type="entry name" value="IP06524P-RELATED"/>
    <property type="match status" value="1"/>
</dbReference>
<evidence type="ECO:0000259" key="3">
    <source>
        <dbReference type="Pfam" id="PF16033"/>
    </source>
</evidence>
<feature type="signal peptide" evidence="2">
    <location>
        <begin position="1"/>
        <end position="29"/>
    </location>
</feature>
<feature type="compositionally biased region" description="Low complexity" evidence="1">
    <location>
        <begin position="172"/>
        <end position="184"/>
    </location>
</feature>
<feature type="compositionally biased region" description="Polar residues" evidence="1">
    <location>
        <begin position="145"/>
        <end position="154"/>
    </location>
</feature>
<evidence type="ECO:0000256" key="2">
    <source>
        <dbReference type="SAM" id="SignalP"/>
    </source>
</evidence>
<feature type="compositionally biased region" description="Gly residues" evidence="1">
    <location>
        <begin position="80"/>
        <end position="94"/>
    </location>
</feature>
<dbReference type="Pfam" id="PF16033">
    <property type="entry name" value="DUF4789"/>
    <property type="match status" value="1"/>
</dbReference>
<feature type="region of interest" description="Disordered" evidence="1">
    <location>
        <begin position="136"/>
        <end position="184"/>
    </location>
</feature>
<dbReference type="InterPro" id="IPR031993">
    <property type="entry name" value="DUF4789"/>
</dbReference>
<evidence type="ECO:0000256" key="1">
    <source>
        <dbReference type="SAM" id="MobiDB-lite"/>
    </source>
</evidence>
<proteinExistence type="predicted"/>
<feature type="domain" description="DUF4789" evidence="3">
    <location>
        <begin position="358"/>
        <end position="452"/>
    </location>
</feature>
<feature type="region of interest" description="Disordered" evidence="1">
    <location>
        <begin position="66"/>
        <end position="105"/>
    </location>
</feature>
<dbReference type="EMBL" id="JAOYFB010000004">
    <property type="protein sequence ID" value="KAK4014810.1"/>
    <property type="molecule type" value="Genomic_DNA"/>
</dbReference>
<evidence type="ECO:0000313" key="5">
    <source>
        <dbReference type="Proteomes" id="UP001234178"/>
    </source>
</evidence>
<accession>A0ABQ9ZPF2</accession>
<organism evidence="4 5">
    <name type="scientific">Daphnia magna</name>
    <dbReference type="NCBI Taxonomy" id="35525"/>
    <lineage>
        <taxon>Eukaryota</taxon>
        <taxon>Metazoa</taxon>
        <taxon>Ecdysozoa</taxon>
        <taxon>Arthropoda</taxon>
        <taxon>Crustacea</taxon>
        <taxon>Branchiopoda</taxon>
        <taxon>Diplostraca</taxon>
        <taxon>Cladocera</taxon>
        <taxon>Anomopoda</taxon>
        <taxon>Daphniidae</taxon>
        <taxon>Daphnia</taxon>
    </lineage>
</organism>
<dbReference type="Proteomes" id="UP001234178">
    <property type="component" value="Unassembled WGS sequence"/>
</dbReference>
<feature type="chain" id="PRO_5045278961" description="DUF4789 domain-containing protein" evidence="2">
    <location>
        <begin position="30"/>
        <end position="475"/>
    </location>
</feature>